<dbReference type="Proteomes" id="UP001519460">
    <property type="component" value="Unassembled WGS sequence"/>
</dbReference>
<dbReference type="EMBL" id="JACVVK020000258">
    <property type="protein sequence ID" value="KAK7481709.1"/>
    <property type="molecule type" value="Genomic_DNA"/>
</dbReference>
<dbReference type="AlphaFoldDB" id="A0ABD0K3T1"/>
<protein>
    <submittedName>
        <fullName evidence="1">Uncharacterized protein</fullName>
    </submittedName>
</protein>
<evidence type="ECO:0000313" key="1">
    <source>
        <dbReference type="EMBL" id="KAK7481709.1"/>
    </source>
</evidence>
<sequence>MTSQFRHTQRILSTSSRCFVRMTSQFRHTQRILSTSSRCFVRMTSQFRHTQRILSTSSRCFVRMTSQFRHTQRIIVHVMAVFISQDGKERCKAVSVRLKSPNLKQTERNVSTLYRGQGCCKSPHLNQRKQTCPLYAGVKAAVAAHGQVKATFYRLLPLFMFPAGSVYNVTEKFIDSNVTNCG</sequence>
<gene>
    <name evidence="1" type="ORF">BaRGS_00027082</name>
</gene>
<accession>A0ABD0K3T1</accession>
<keyword evidence="2" id="KW-1185">Reference proteome</keyword>
<comment type="caution">
    <text evidence="1">The sequence shown here is derived from an EMBL/GenBank/DDBJ whole genome shotgun (WGS) entry which is preliminary data.</text>
</comment>
<organism evidence="1 2">
    <name type="scientific">Batillaria attramentaria</name>
    <dbReference type="NCBI Taxonomy" id="370345"/>
    <lineage>
        <taxon>Eukaryota</taxon>
        <taxon>Metazoa</taxon>
        <taxon>Spiralia</taxon>
        <taxon>Lophotrochozoa</taxon>
        <taxon>Mollusca</taxon>
        <taxon>Gastropoda</taxon>
        <taxon>Caenogastropoda</taxon>
        <taxon>Sorbeoconcha</taxon>
        <taxon>Cerithioidea</taxon>
        <taxon>Batillariidae</taxon>
        <taxon>Batillaria</taxon>
    </lineage>
</organism>
<name>A0ABD0K3T1_9CAEN</name>
<proteinExistence type="predicted"/>
<reference evidence="1 2" key="1">
    <citation type="journal article" date="2023" name="Sci. Data">
        <title>Genome assembly of the Korean intertidal mud-creeper Batillaria attramentaria.</title>
        <authorList>
            <person name="Patra A.K."/>
            <person name="Ho P.T."/>
            <person name="Jun S."/>
            <person name="Lee S.J."/>
            <person name="Kim Y."/>
            <person name="Won Y.J."/>
        </authorList>
    </citation>
    <scope>NUCLEOTIDE SEQUENCE [LARGE SCALE GENOMIC DNA]</scope>
    <source>
        <strain evidence="1">Wonlab-2016</strain>
    </source>
</reference>
<evidence type="ECO:0000313" key="2">
    <source>
        <dbReference type="Proteomes" id="UP001519460"/>
    </source>
</evidence>